<dbReference type="PANTHER" id="PTHR33484:SF3">
    <property type="entry name" value="HYDROXYPROLINE-RICH GLYCOPROTEIN FAMILY PROTEIN"/>
    <property type="match status" value="1"/>
</dbReference>
<dbReference type="EMBL" id="CABITT030000006">
    <property type="protein sequence ID" value="VVB08959.1"/>
    <property type="molecule type" value="Genomic_DNA"/>
</dbReference>
<gene>
    <name evidence="1" type="ORF">ANE_LOCUS19403</name>
</gene>
<dbReference type="OrthoDB" id="1055668at2759"/>
<dbReference type="Proteomes" id="UP000489600">
    <property type="component" value="Unassembled WGS sequence"/>
</dbReference>
<reference evidence="1" key="1">
    <citation type="submission" date="2019-07" db="EMBL/GenBank/DDBJ databases">
        <authorList>
            <person name="Dittberner H."/>
        </authorList>
    </citation>
    <scope>NUCLEOTIDE SEQUENCE [LARGE SCALE GENOMIC DNA]</scope>
</reference>
<dbReference type="AlphaFoldDB" id="A0A565C5R0"/>
<evidence type="ECO:0000313" key="1">
    <source>
        <dbReference type="EMBL" id="VVB08959.1"/>
    </source>
</evidence>
<organism evidence="1 2">
    <name type="scientific">Arabis nemorensis</name>
    <dbReference type="NCBI Taxonomy" id="586526"/>
    <lineage>
        <taxon>Eukaryota</taxon>
        <taxon>Viridiplantae</taxon>
        <taxon>Streptophyta</taxon>
        <taxon>Embryophyta</taxon>
        <taxon>Tracheophyta</taxon>
        <taxon>Spermatophyta</taxon>
        <taxon>Magnoliopsida</taxon>
        <taxon>eudicotyledons</taxon>
        <taxon>Gunneridae</taxon>
        <taxon>Pentapetalae</taxon>
        <taxon>rosids</taxon>
        <taxon>malvids</taxon>
        <taxon>Brassicales</taxon>
        <taxon>Brassicaceae</taxon>
        <taxon>Arabideae</taxon>
        <taxon>Arabis</taxon>
    </lineage>
</organism>
<sequence length="79" mass="9185">MAMAKKDRNTRFAEKAFEMVDKVNGKSQKIIPKPYVPRDEFPSQFIDHANRIEKPKERAITCDEAVKLYGGVLIKEFRN</sequence>
<keyword evidence="2" id="KW-1185">Reference proteome</keyword>
<evidence type="ECO:0000313" key="2">
    <source>
        <dbReference type="Proteomes" id="UP000489600"/>
    </source>
</evidence>
<dbReference type="PANTHER" id="PTHR33484">
    <property type="entry name" value="BNAC07G33360D PROTEIN"/>
    <property type="match status" value="1"/>
</dbReference>
<accession>A0A565C5R0</accession>
<proteinExistence type="predicted"/>
<name>A0A565C5R0_9BRAS</name>
<protein>
    <submittedName>
        <fullName evidence="1">Uncharacterized protein</fullName>
    </submittedName>
</protein>
<comment type="caution">
    <text evidence="1">The sequence shown here is derived from an EMBL/GenBank/DDBJ whole genome shotgun (WGS) entry which is preliminary data.</text>
</comment>